<evidence type="ECO:0000313" key="2">
    <source>
        <dbReference type="EMBL" id="KAA6338876.1"/>
    </source>
</evidence>
<feature type="region of interest" description="Disordered" evidence="1">
    <location>
        <begin position="51"/>
        <end position="112"/>
    </location>
</feature>
<protein>
    <submittedName>
        <fullName evidence="2">Uncharacterized protein</fullName>
    </submittedName>
</protein>
<proteinExistence type="predicted"/>
<feature type="region of interest" description="Disordered" evidence="1">
    <location>
        <begin position="1"/>
        <end position="39"/>
    </location>
</feature>
<feature type="compositionally biased region" description="Polar residues" evidence="1">
    <location>
        <begin position="75"/>
        <end position="96"/>
    </location>
</feature>
<reference evidence="2 3" key="1">
    <citation type="submission" date="2019-03" db="EMBL/GenBank/DDBJ databases">
        <title>Single cell metagenomics reveals metabolic interactions within the superorganism composed of flagellate Streblomastix strix and complex community of Bacteroidetes bacteria on its surface.</title>
        <authorList>
            <person name="Treitli S.C."/>
            <person name="Kolisko M."/>
            <person name="Husnik F."/>
            <person name="Keeling P."/>
            <person name="Hampl V."/>
        </authorList>
    </citation>
    <scope>NUCLEOTIDE SEQUENCE [LARGE SCALE GENOMIC DNA]</scope>
    <source>
        <strain evidence="2">ST1C</strain>
    </source>
</reference>
<evidence type="ECO:0000256" key="1">
    <source>
        <dbReference type="SAM" id="MobiDB-lite"/>
    </source>
</evidence>
<evidence type="ECO:0000313" key="3">
    <source>
        <dbReference type="Proteomes" id="UP000324800"/>
    </source>
</evidence>
<gene>
    <name evidence="2" type="ORF">EZS28_052661</name>
</gene>
<feature type="compositionally biased region" description="Basic and acidic residues" evidence="1">
    <location>
        <begin position="1"/>
        <end position="26"/>
    </location>
</feature>
<name>A0A5J4RY84_9EUKA</name>
<dbReference type="AlphaFoldDB" id="A0A5J4RY84"/>
<dbReference type="Proteomes" id="UP000324800">
    <property type="component" value="Unassembled WGS sequence"/>
</dbReference>
<organism evidence="2 3">
    <name type="scientific">Streblomastix strix</name>
    <dbReference type="NCBI Taxonomy" id="222440"/>
    <lineage>
        <taxon>Eukaryota</taxon>
        <taxon>Metamonada</taxon>
        <taxon>Preaxostyla</taxon>
        <taxon>Oxymonadida</taxon>
        <taxon>Streblomastigidae</taxon>
        <taxon>Streblomastix</taxon>
    </lineage>
</organism>
<accession>A0A5J4RY84</accession>
<comment type="caution">
    <text evidence="2">The sequence shown here is derived from an EMBL/GenBank/DDBJ whole genome shotgun (WGS) entry which is preliminary data.</text>
</comment>
<dbReference type="EMBL" id="SNRW01041181">
    <property type="protein sequence ID" value="KAA6338876.1"/>
    <property type="molecule type" value="Genomic_DNA"/>
</dbReference>
<sequence length="112" mass="12530">MNVTIKENDSKKAEENNATAKKERNLKPSKILPSSQVHSLRRALAHRHVHLHPRIHSVKSQSSSNQPPPGLIDSDTVSPDTNEQSYIQYNYNQTFGDSLPPPGLTPEEHNSN</sequence>